<accession>A0A367F5P0</accession>
<evidence type="ECO:0000313" key="1">
    <source>
        <dbReference type="EMBL" id="RCG25591.1"/>
    </source>
</evidence>
<dbReference type="EMBL" id="QOIN01000036">
    <property type="protein sequence ID" value="RCG25591.1"/>
    <property type="molecule type" value="Genomic_DNA"/>
</dbReference>
<dbReference type="RefSeq" id="WP_147266755.1">
    <property type="nucleotide sequence ID" value="NZ_QOIN01000036.1"/>
</dbReference>
<dbReference type="Proteomes" id="UP000252914">
    <property type="component" value="Unassembled WGS sequence"/>
</dbReference>
<protein>
    <submittedName>
        <fullName evidence="1">Uncharacterized protein</fullName>
    </submittedName>
</protein>
<organism evidence="1 2">
    <name type="scientific">Streptomyces diacarni</name>
    <dbReference type="NCBI Taxonomy" id="2800381"/>
    <lineage>
        <taxon>Bacteria</taxon>
        <taxon>Bacillati</taxon>
        <taxon>Actinomycetota</taxon>
        <taxon>Actinomycetes</taxon>
        <taxon>Kitasatosporales</taxon>
        <taxon>Streptomycetaceae</taxon>
        <taxon>Streptomyces</taxon>
    </lineage>
</organism>
<name>A0A367F5P0_9ACTN</name>
<gene>
    <name evidence="1" type="ORF">DTL70_09445</name>
</gene>
<sequence length="86" mass="8853">MGPPSARSAAVARGPAPLFAVLWVRWGPRAPSAPVEFGCGLVLAGLSHVLLVLPAMQPGKSDPLWLLGSFAFSPSANCCSPPSVCR</sequence>
<keyword evidence="2" id="KW-1185">Reference proteome</keyword>
<reference evidence="1 2" key="1">
    <citation type="submission" date="2018-06" db="EMBL/GenBank/DDBJ databases">
        <title>Streptomyces reniochalinae sp. nov. and Streptomyces diacarnus sp. nov. from marine sponges.</title>
        <authorList>
            <person name="Li L."/>
        </authorList>
    </citation>
    <scope>NUCLEOTIDE SEQUENCE [LARGE SCALE GENOMIC DNA]</scope>
    <source>
        <strain evidence="1 2">LHW51701</strain>
    </source>
</reference>
<dbReference type="AlphaFoldDB" id="A0A367F5P0"/>
<dbReference type="Gene3D" id="1.20.1250.20">
    <property type="entry name" value="MFS general substrate transporter like domains"/>
    <property type="match status" value="1"/>
</dbReference>
<comment type="caution">
    <text evidence="1">The sequence shown here is derived from an EMBL/GenBank/DDBJ whole genome shotgun (WGS) entry which is preliminary data.</text>
</comment>
<evidence type="ECO:0000313" key="2">
    <source>
        <dbReference type="Proteomes" id="UP000252914"/>
    </source>
</evidence>
<proteinExistence type="predicted"/>
<dbReference type="InterPro" id="IPR036259">
    <property type="entry name" value="MFS_trans_sf"/>
</dbReference>